<gene>
    <name evidence="2" type="ORF">LTR09_011427</name>
</gene>
<protein>
    <submittedName>
        <fullName evidence="2">Uncharacterized protein</fullName>
    </submittedName>
</protein>
<dbReference type="AlphaFoldDB" id="A0AAJ0DC21"/>
<evidence type="ECO:0000256" key="1">
    <source>
        <dbReference type="SAM" id="MobiDB-lite"/>
    </source>
</evidence>
<accession>A0AAJ0DC21</accession>
<dbReference type="Proteomes" id="UP001271007">
    <property type="component" value="Unassembled WGS sequence"/>
</dbReference>
<sequence length="236" mass="27001">MDLRQAKSVTMSDKVSTYQLGERAISRDSNGRPILRDRAQEDSGPPTHPGSLASTIRLALRHAEDVAKLLPQLDSVYDGVLDDRDRQLRRTYSLQLALTQAQSTFAQEQQDFRAMTTETDSGVGDISRQLEHFRRLNDSLRTDRDNQATAQEKYRSTLIEKELEITALTMEAERLRGWIDSLEAAQKEDSDAFYRKFRELSKELADQRIECDRLAAQASQQLRYPLHRANGSSSYY</sequence>
<feature type="region of interest" description="Disordered" evidence="1">
    <location>
        <begin position="22"/>
        <end position="50"/>
    </location>
</feature>
<evidence type="ECO:0000313" key="3">
    <source>
        <dbReference type="Proteomes" id="UP001271007"/>
    </source>
</evidence>
<comment type="caution">
    <text evidence="2">The sequence shown here is derived from an EMBL/GenBank/DDBJ whole genome shotgun (WGS) entry which is preliminary data.</text>
</comment>
<proteinExistence type="predicted"/>
<dbReference type="EMBL" id="JAWDJX010000067">
    <property type="protein sequence ID" value="KAK3047159.1"/>
    <property type="molecule type" value="Genomic_DNA"/>
</dbReference>
<name>A0AAJ0DC21_9PEZI</name>
<evidence type="ECO:0000313" key="2">
    <source>
        <dbReference type="EMBL" id="KAK3047159.1"/>
    </source>
</evidence>
<organism evidence="2 3">
    <name type="scientific">Extremus antarcticus</name>
    <dbReference type="NCBI Taxonomy" id="702011"/>
    <lineage>
        <taxon>Eukaryota</taxon>
        <taxon>Fungi</taxon>
        <taxon>Dikarya</taxon>
        <taxon>Ascomycota</taxon>
        <taxon>Pezizomycotina</taxon>
        <taxon>Dothideomycetes</taxon>
        <taxon>Dothideomycetidae</taxon>
        <taxon>Mycosphaerellales</taxon>
        <taxon>Extremaceae</taxon>
        <taxon>Extremus</taxon>
    </lineage>
</organism>
<feature type="compositionally biased region" description="Basic and acidic residues" evidence="1">
    <location>
        <begin position="24"/>
        <end position="41"/>
    </location>
</feature>
<reference evidence="2" key="1">
    <citation type="submission" date="2023-04" db="EMBL/GenBank/DDBJ databases">
        <title>Black Yeasts Isolated from many extreme environments.</title>
        <authorList>
            <person name="Coleine C."/>
            <person name="Stajich J.E."/>
            <person name="Selbmann L."/>
        </authorList>
    </citation>
    <scope>NUCLEOTIDE SEQUENCE</scope>
    <source>
        <strain evidence="2">CCFEE 5312</strain>
    </source>
</reference>
<keyword evidence="3" id="KW-1185">Reference proteome</keyword>